<dbReference type="Proteomes" id="UP000189739">
    <property type="component" value="Unassembled WGS sequence"/>
</dbReference>
<gene>
    <name evidence="1" type="ORF">BC343_02115</name>
</gene>
<comment type="caution">
    <text evidence="1">The sequence shown here is derived from an EMBL/GenBank/DDBJ whole genome shotgun (WGS) entry which is preliminary data.</text>
</comment>
<organism evidence="1 2">
    <name type="scientific">Mucilaginibacter pedocola</name>
    <dbReference type="NCBI Taxonomy" id="1792845"/>
    <lineage>
        <taxon>Bacteria</taxon>
        <taxon>Pseudomonadati</taxon>
        <taxon>Bacteroidota</taxon>
        <taxon>Sphingobacteriia</taxon>
        <taxon>Sphingobacteriales</taxon>
        <taxon>Sphingobacteriaceae</taxon>
        <taxon>Mucilaginibacter</taxon>
    </lineage>
</organism>
<dbReference type="AlphaFoldDB" id="A0A1S9PLR9"/>
<dbReference type="Gene3D" id="3.40.50.1000">
    <property type="entry name" value="HAD superfamily/HAD-like"/>
    <property type="match status" value="1"/>
</dbReference>
<evidence type="ECO:0000313" key="2">
    <source>
        <dbReference type="Proteomes" id="UP000189739"/>
    </source>
</evidence>
<dbReference type="GO" id="GO:0006281">
    <property type="term" value="P:DNA repair"/>
    <property type="evidence" value="ECO:0007669"/>
    <property type="project" value="TreeGrafter"/>
</dbReference>
<protein>
    <submittedName>
        <fullName evidence="1">Haloacid dehalogenase</fullName>
    </submittedName>
</protein>
<reference evidence="1 2" key="1">
    <citation type="submission" date="2016-07" db="EMBL/GenBank/DDBJ databases">
        <title>Genomic analysis of zinc-resistant bacterium Mucilaginibacter pedocola TBZ30.</title>
        <authorList>
            <person name="Huang J."/>
            <person name="Tang J."/>
        </authorList>
    </citation>
    <scope>NUCLEOTIDE SEQUENCE [LARGE SCALE GENOMIC DNA]</scope>
    <source>
        <strain evidence="1 2">TBZ30</strain>
    </source>
</reference>
<sequence>MAKLNYSDIDPRKKAFIFELDNVLFPEKDYLFQIYYQFTAMLEYVELIDAKQATKLMVDTYISKGHDAVFDELVTAMGVDAKYRENFDRLLDTGKVHLKLLLYQGMLEFMQEAVTDRKKLFIVTNGNPQRQLNKIKHMEWHGLQPYLTGYFADESTPKPEPDVLHLLMKEHNLERRDLLMIENSETDVLCAQTTGVDYLNVNEFL</sequence>
<name>A0A1S9PLR9_9SPHI</name>
<dbReference type="PANTHER" id="PTHR43434:SF3">
    <property type="entry name" value="GMP_IMP NUCLEOTIDASE YRFG"/>
    <property type="match status" value="1"/>
</dbReference>
<dbReference type="Pfam" id="PF13419">
    <property type="entry name" value="HAD_2"/>
    <property type="match status" value="1"/>
</dbReference>
<dbReference type="InterPro" id="IPR036412">
    <property type="entry name" value="HAD-like_sf"/>
</dbReference>
<dbReference type="STRING" id="1792845.BC343_02115"/>
<dbReference type="RefSeq" id="WP_078346064.1">
    <property type="nucleotide sequence ID" value="NZ_MBTF01000001.1"/>
</dbReference>
<dbReference type="InterPro" id="IPR041492">
    <property type="entry name" value="HAD_2"/>
</dbReference>
<dbReference type="InterPro" id="IPR023214">
    <property type="entry name" value="HAD_sf"/>
</dbReference>
<accession>A0A1S9PLR9</accession>
<dbReference type="Gene3D" id="1.10.150.520">
    <property type="match status" value="1"/>
</dbReference>
<dbReference type="PANTHER" id="PTHR43434">
    <property type="entry name" value="PHOSPHOGLYCOLATE PHOSPHATASE"/>
    <property type="match status" value="1"/>
</dbReference>
<evidence type="ECO:0000313" key="1">
    <source>
        <dbReference type="EMBL" id="OOQ61881.1"/>
    </source>
</evidence>
<dbReference type="EMBL" id="MBTF01000001">
    <property type="protein sequence ID" value="OOQ61881.1"/>
    <property type="molecule type" value="Genomic_DNA"/>
</dbReference>
<dbReference type="InterPro" id="IPR050155">
    <property type="entry name" value="HAD-like_hydrolase_sf"/>
</dbReference>
<dbReference type="OrthoDB" id="791795at2"/>
<dbReference type="GO" id="GO:0005829">
    <property type="term" value="C:cytosol"/>
    <property type="evidence" value="ECO:0007669"/>
    <property type="project" value="TreeGrafter"/>
</dbReference>
<proteinExistence type="predicted"/>
<dbReference type="CDD" id="cd01427">
    <property type="entry name" value="HAD_like"/>
    <property type="match status" value="1"/>
</dbReference>
<keyword evidence="2" id="KW-1185">Reference proteome</keyword>
<dbReference type="SUPFAM" id="SSF56784">
    <property type="entry name" value="HAD-like"/>
    <property type="match status" value="1"/>
</dbReference>
<dbReference type="GO" id="GO:0008967">
    <property type="term" value="F:phosphoglycolate phosphatase activity"/>
    <property type="evidence" value="ECO:0007669"/>
    <property type="project" value="TreeGrafter"/>
</dbReference>